<reference evidence="2 3" key="1">
    <citation type="submission" date="2020-08" db="EMBL/GenBank/DDBJ databases">
        <title>Genomic Encyclopedia of Type Strains, Phase III (KMG-III): the genomes of soil and plant-associated and newly described type strains.</title>
        <authorList>
            <person name="Whitman W."/>
        </authorList>
    </citation>
    <scope>NUCLEOTIDE SEQUENCE [LARGE SCALE GENOMIC DNA]</scope>
    <source>
        <strain evidence="2 3">CECT 8654</strain>
    </source>
</reference>
<gene>
    <name evidence="2" type="ORF">FHR99_000473</name>
</gene>
<dbReference type="PANTHER" id="PTHR41252:SF1">
    <property type="entry name" value="BLR2505 PROTEIN"/>
    <property type="match status" value="1"/>
</dbReference>
<evidence type="ECO:0000313" key="2">
    <source>
        <dbReference type="EMBL" id="MBB3046237.1"/>
    </source>
</evidence>
<feature type="domain" description="SnoaL-like" evidence="1">
    <location>
        <begin position="26"/>
        <end position="128"/>
    </location>
</feature>
<dbReference type="Pfam" id="PF12680">
    <property type="entry name" value="SnoaL_2"/>
    <property type="match status" value="1"/>
</dbReference>
<keyword evidence="2" id="KW-0413">Isomerase</keyword>
<accession>A0A7W4W2G8</accession>
<proteinExistence type="predicted"/>
<dbReference type="InterPro" id="IPR037401">
    <property type="entry name" value="SnoaL-like"/>
</dbReference>
<sequence length="143" mass="16465">MSATHDIQANKALLTEFQKTLAQRLRGEPADIRAYFHNDIAWHFPKSTAEAASGSDHYGIDAVMAMFGDDVGQFYQQDTMTFHYHAITAEEDRVHLHFSLEAKTATGEDYYNDYQSLFRMADGKIIEVWEYFDTAYLFSLFTL</sequence>
<protein>
    <submittedName>
        <fullName evidence="2">Ketosteroid isomerase-like protein</fullName>
    </submittedName>
</protein>
<dbReference type="EMBL" id="JACHWY010000001">
    <property type="protein sequence ID" value="MBB3046237.1"/>
    <property type="molecule type" value="Genomic_DNA"/>
</dbReference>
<organism evidence="2 3">
    <name type="scientific">Litorivivens lipolytica</name>
    <dbReference type="NCBI Taxonomy" id="1524264"/>
    <lineage>
        <taxon>Bacteria</taxon>
        <taxon>Pseudomonadati</taxon>
        <taxon>Pseudomonadota</taxon>
        <taxon>Gammaproteobacteria</taxon>
        <taxon>Litorivivens</taxon>
    </lineage>
</organism>
<dbReference type="GO" id="GO:0016853">
    <property type="term" value="F:isomerase activity"/>
    <property type="evidence" value="ECO:0007669"/>
    <property type="project" value="UniProtKB-KW"/>
</dbReference>
<dbReference type="PANTHER" id="PTHR41252">
    <property type="entry name" value="BLR2505 PROTEIN"/>
    <property type="match status" value="1"/>
</dbReference>
<name>A0A7W4W2G8_9GAMM</name>
<keyword evidence="3" id="KW-1185">Reference proteome</keyword>
<dbReference type="AlphaFoldDB" id="A0A7W4W2G8"/>
<dbReference type="Proteomes" id="UP000537130">
    <property type="component" value="Unassembled WGS sequence"/>
</dbReference>
<dbReference type="Gene3D" id="3.10.450.50">
    <property type="match status" value="1"/>
</dbReference>
<evidence type="ECO:0000259" key="1">
    <source>
        <dbReference type="Pfam" id="PF12680"/>
    </source>
</evidence>
<comment type="caution">
    <text evidence="2">The sequence shown here is derived from an EMBL/GenBank/DDBJ whole genome shotgun (WGS) entry which is preliminary data.</text>
</comment>
<dbReference type="RefSeq" id="WP_183408931.1">
    <property type="nucleotide sequence ID" value="NZ_JACHWY010000001.1"/>
</dbReference>
<evidence type="ECO:0000313" key="3">
    <source>
        <dbReference type="Proteomes" id="UP000537130"/>
    </source>
</evidence>
<dbReference type="SUPFAM" id="SSF54427">
    <property type="entry name" value="NTF2-like"/>
    <property type="match status" value="1"/>
</dbReference>
<dbReference type="InterPro" id="IPR032710">
    <property type="entry name" value="NTF2-like_dom_sf"/>
</dbReference>